<accession>A0A5C6EG21</accession>
<sequence length="134" mass="14786">MTNAQDVMALRKLTGFGVLQCKLLIDDAGSLESAIERIENKRPPIFFTSYSGICPGCGAGHRSPTQMDCPNCDWLRVKPHDRTRWAMLDVVHPADFVFAGMDRSARIAGTVGIGDTRLTTKTAGNHRVNRRTRA</sequence>
<dbReference type="AlphaFoldDB" id="A0A5C6EG21"/>
<evidence type="ECO:0000313" key="2">
    <source>
        <dbReference type="Proteomes" id="UP000318288"/>
    </source>
</evidence>
<reference evidence="1 2" key="1">
    <citation type="submission" date="2019-02" db="EMBL/GenBank/DDBJ databases">
        <title>Deep-cultivation of Planctomycetes and their phenomic and genomic characterization uncovers novel biology.</title>
        <authorList>
            <person name="Wiegand S."/>
            <person name="Jogler M."/>
            <person name="Boedeker C."/>
            <person name="Pinto D."/>
            <person name="Vollmers J."/>
            <person name="Rivas-Marin E."/>
            <person name="Kohn T."/>
            <person name="Peeters S.H."/>
            <person name="Heuer A."/>
            <person name="Rast P."/>
            <person name="Oberbeckmann S."/>
            <person name="Bunk B."/>
            <person name="Jeske O."/>
            <person name="Meyerdierks A."/>
            <person name="Storesund J.E."/>
            <person name="Kallscheuer N."/>
            <person name="Luecker S."/>
            <person name="Lage O.M."/>
            <person name="Pohl T."/>
            <person name="Merkel B.J."/>
            <person name="Hornburger P."/>
            <person name="Mueller R.-W."/>
            <person name="Bruemmer F."/>
            <person name="Labrenz M."/>
            <person name="Spormann A.M."/>
            <person name="Op Den Camp H."/>
            <person name="Overmann J."/>
            <person name="Amann R."/>
            <person name="Jetten M.S.M."/>
            <person name="Mascher T."/>
            <person name="Medema M.H."/>
            <person name="Devos D.P."/>
            <person name="Kaster A.-K."/>
            <person name="Ovreas L."/>
            <person name="Rohde M."/>
            <person name="Galperin M.Y."/>
            <person name="Jogler C."/>
        </authorList>
    </citation>
    <scope>NUCLEOTIDE SEQUENCE [LARGE SCALE GENOMIC DNA]</scope>
    <source>
        <strain evidence="1 2">Poly51</strain>
    </source>
</reference>
<organism evidence="1 2">
    <name type="scientific">Rubripirellula tenax</name>
    <dbReference type="NCBI Taxonomy" id="2528015"/>
    <lineage>
        <taxon>Bacteria</taxon>
        <taxon>Pseudomonadati</taxon>
        <taxon>Planctomycetota</taxon>
        <taxon>Planctomycetia</taxon>
        <taxon>Pirellulales</taxon>
        <taxon>Pirellulaceae</taxon>
        <taxon>Rubripirellula</taxon>
    </lineage>
</organism>
<proteinExistence type="predicted"/>
<keyword evidence="2" id="KW-1185">Reference proteome</keyword>
<dbReference type="Proteomes" id="UP000318288">
    <property type="component" value="Unassembled WGS sequence"/>
</dbReference>
<evidence type="ECO:0000313" key="1">
    <source>
        <dbReference type="EMBL" id="TWU46189.1"/>
    </source>
</evidence>
<comment type="caution">
    <text evidence="1">The sequence shown here is derived from an EMBL/GenBank/DDBJ whole genome shotgun (WGS) entry which is preliminary data.</text>
</comment>
<gene>
    <name evidence="1" type="ORF">Poly51_55840</name>
</gene>
<dbReference type="EMBL" id="SJPW01000008">
    <property type="protein sequence ID" value="TWU46189.1"/>
    <property type="molecule type" value="Genomic_DNA"/>
</dbReference>
<name>A0A5C6EG21_9BACT</name>
<protein>
    <submittedName>
        <fullName evidence="1">Uncharacterized protein</fullName>
    </submittedName>
</protein>